<dbReference type="EMBL" id="QEFC01000556">
    <property type="protein sequence ID" value="KAE9463656.1"/>
    <property type="molecule type" value="Genomic_DNA"/>
</dbReference>
<proteinExistence type="inferred from homology"/>
<comment type="similarity">
    <text evidence="1">Belongs to the LOB domain-containing protein family.</text>
</comment>
<accession>A0A6A4LRU1</accession>
<keyword evidence="5" id="KW-1185">Reference proteome</keyword>
<reference evidence="4 5" key="1">
    <citation type="journal article" date="2019" name="Genome Biol. Evol.">
        <title>The Rhododendron genome and chromosomal organization provide insight into shared whole-genome duplications across the heath family (Ericaceae).</title>
        <authorList>
            <person name="Soza V.L."/>
            <person name="Lindsley D."/>
            <person name="Waalkes A."/>
            <person name="Ramage E."/>
            <person name="Patwardhan R.P."/>
            <person name="Burton J.N."/>
            <person name="Adey A."/>
            <person name="Kumar A."/>
            <person name="Qiu R."/>
            <person name="Shendure J."/>
            <person name="Hall B."/>
        </authorList>
    </citation>
    <scope>NUCLEOTIDE SEQUENCE [LARGE SCALE GENOMIC DNA]</scope>
    <source>
        <strain evidence="4">RSF 1966-606</strain>
    </source>
</reference>
<dbReference type="PANTHER" id="PTHR31301">
    <property type="entry name" value="LOB DOMAIN-CONTAINING PROTEIN 4-RELATED"/>
    <property type="match status" value="1"/>
</dbReference>
<feature type="non-terminal residue" evidence="4">
    <location>
        <position position="1"/>
    </location>
</feature>
<name>A0A6A4LRU1_9ERIC</name>
<feature type="region of interest" description="Disordered" evidence="2">
    <location>
        <begin position="186"/>
        <end position="215"/>
    </location>
</feature>
<dbReference type="InterPro" id="IPR004883">
    <property type="entry name" value="LOB"/>
</dbReference>
<dbReference type="AlphaFoldDB" id="A0A6A4LRU1"/>
<feature type="compositionally biased region" description="Pro residues" evidence="2">
    <location>
        <begin position="188"/>
        <end position="210"/>
    </location>
</feature>
<comment type="caution">
    <text evidence="4">The sequence shown here is derived from an EMBL/GenBank/DDBJ whole genome shotgun (WGS) entry which is preliminary data.</text>
</comment>
<dbReference type="PANTHER" id="PTHR31301:SF101">
    <property type="entry name" value="LOB DOMAIN-CONTAINING PROTEIN"/>
    <property type="match status" value="1"/>
</dbReference>
<evidence type="ECO:0000259" key="3">
    <source>
        <dbReference type="PROSITE" id="PS50891"/>
    </source>
</evidence>
<evidence type="ECO:0000256" key="2">
    <source>
        <dbReference type="SAM" id="MobiDB-lite"/>
    </source>
</evidence>
<protein>
    <recommendedName>
        <fullName evidence="3">LOB domain-containing protein</fullName>
    </recommendedName>
</protein>
<evidence type="ECO:0000256" key="1">
    <source>
        <dbReference type="ARBA" id="ARBA00005474"/>
    </source>
</evidence>
<evidence type="ECO:0000313" key="5">
    <source>
        <dbReference type="Proteomes" id="UP000428333"/>
    </source>
</evidence>
<dbReference type="PROSITE" id="PS50891">
    <property type="entry name" value="LOB"/>
    <property type="match status" value="1"/>
</dbReference>
<feature type="domain" description="LOB" evidence="3">
    <location>
        <begin position="57"/>
        <end position="154"/>
    </location>
</feature>
<dbReference type="Pfam" id="PF03195">
    <property type="entry name" value="LOB"/>
    <property type="match status" value="1"/>
</dbReference>
<organism evidence="4 5">
    <name type="scientific">Rhododendron williamsianum</name>
    <dbReference type="NCBI Taxonomy" id="262921"/>
    <lineage>
        <taxon>Eukaryota</taxon>
        <taxon>Viridiplantae</taxon>
        <taxon>Streptophyta</taxon>
        <taxon>Embryophyta</taxon>
        <taxon>Tracheophyta</taxon>
        <taxon>Spermatophyta</taxon>
        <taxon>Magnoliopsida</taxon>
        <taxon>eudicotyledons</taxon>
        <taxon>Gunneridae</taxon>
        <taxon>Pentapetalae</taxon>
        <taxon>asterids</taxon>
        <taxon>Ericales</taxon>
        <taxon>Ericaceae</taxon>
        <taxon>Ericoideae</taxon>
        <taxon>Rhodoreae</taxon>
        <taxon>Rhododendron</taxon>
    </lineage>
</organism>
<dbReference type="OrthoDB" id="1927167at2759"/>
<gene>
    <name evidence="4" type="ORF">C3L33_04455</name>
</gene>
<evidence type="ECO:0000313" key="4">
    <source>
        <dbReference type="EMBL" id="KAE9463656.1"/>
    </source>
</evidence>
<dbReference type="Proteomes" id="UP000428333">
    <property type="component" value="Linkage Group LG03"/>
</dbReference>
<sequence length="244" mass="26352">MDFTSEYSLPGQSVFVDASAHWERFDEIGKKIKWEIDASFDQMGRRHILGSTLNTITPCAACKLLRRRCAEECPFSPYFSPHEPHKFAAVHKVFGASNVSKMLMSQRADAANSLVYEANVRLRDPVYGCMGAISALQQQVQSLQAELNAVRGEILKYKYREAASNIMASTHAALATSGDVAVAAALPPAAPTPHPPPTPPTPPPRPPPPSVVIVSSSSSSLYTSPVATTTSYNSIPNNSVSYFG</sequence>